<reference evidence="2" key="1">
    <citation type="submission" date="2019-11" db="EMBL/GenBank/DDBJ databases">
        <authorList>
            <person name="Liu Y."/>
            <person name="Hou J."/>
            <person name="Li T.-Q."/>
            <person name="Guan C.-H."/>
            <person name="Wu X."/>
            <person name="Wu H.-Z."/>
            <person name="Ling F."/>
            <person name="Zhang R."/>
            <person name="Shi X.-G."/>
            <person name="Ren J.-P."/>
            <person name="Chen E.-F."/>
            <person name="Sun J.-M."/>
        </authorList>
    </citation>
    <scope>NUCLEOTIDE SEQUENCE</scope>
    <source>
        <strain evidence="2">Adult_tree_wgs_1</strain>
        <tissue evidence="2">Leaves</tissue>
    </source>
</reference>
<comment type="caution">
    <text evidence="2">The sequence shown here is derived from an EMBL/GenBank/DDBJ whole genome shotgun (WGS) entry which is preliminary data.</text>
</comment>
<dbReference type="Pfam" id="PF23173">
    <property type="entry name" value="bHLH_SAC51"/>
    <property type="match status" value="1"/>
</dbReference>
<evidence type="ECO:0000313" key="3">
    <source>
        <dbReference type="Proteomes" id="UP000626092"/>
    </source>
</evidence>
<dbReference type="AlphaFoldDB" id="A0A834GVF9"/>
<dbReference type="PANTHER" id="PTHR36066:SF2">
    <property type="entry name" value="TRANSCRIPTION FACTOR BHLH145"/>
    <property type="match status" value="1"/>
</dbReference>
<dbReference type="EMBL" id="WJXA01000007">
    <property type="protein sequence ID" value="KAF7137492.1"/>
    <property type="molecule type" value="Genomic_DNA"/>
</dbReference>
<accession>A0A834GVF9</accession>
<organism evidence="2 3">
    <name type="scientific">Rhododendron simsii</name>
    <name type="common">Sims's rhododendron</name>
    <dbReference type="NCBI Taxonomy" id="118357"/>
    <lineage>
        <taxon>Eukaryota</taxon>
        <taxon>Viridiplantae</taxon>
        <taxon>Streptophyta</taxon>
        <taxon>Embryophyta</taxon>
        <taxon>Tracheophyta</taxon>
        <taxon>Spermatophyta</taxon>
        <taxon>Magnoliopsida</taxon>
        <taxon>eudicotyledons</taxon>
        <taxon>Gunneridae</taxon>
        <taxon>Pentapetalae</taxon>
        <taxon>asterids</taxon>
        <taxon>Ericales</taxon>
        <taxon>Ericaceae</taxon>
        <taxon>Ericoideae</taxon>
        <taxon>Rhodoreae</taxon>
        <taxon>Rhododendron</taxon>
    </lineage>
</organism>
<dbReference type="Proteomes" id="UP000626092">
    <property type="component" value="Unassembled WGS sequence"/>
</dbReference>
<dbReference type="PANTHER" id="PTHR36066">
    <property type="entry name" value="TRANSCRIPTION FACTOR BHLH145"/>
    <property type="match status" value="1"/>
</dbReference>
<sequence length="361" mass="39582">MEKDFGSWFLHQQSGCVSPNLDTLSAPFNLGPQNSIPAYMSHCANVGSTNGVFPWSPFSGFPHSKVTQPIEPHAWFNFRPCFQQAFTPPRDTTFIEKIPSVPRENRVEVIQPDDKASGCDQKRFLVFDQSGDQTTLMFSSGIGTPAQCLTSLGPTLNNAYVSNLSERGTGKDAIHCAGPILTDECDENQRDTSESDMHEDTEEINALLYSDDDDDYDEDDEEASTGHSPTTMTAYEKQDLPEESEEVASCGGPTKRMKLSDGGYDVLDTASSFKSRRCFDCEDGAESSCAGGKNLGLGEKFVSVIGNKRSREDKIRETVRIMQNIVPGKKGKDVIAILDEAIGYLTSLKHKAMALGLDETL</sequence>
<proteinExistence type="predicted"/>
<protein>
    <submittedName>
        <fullName evidence="2">Uncharacterized protein</fullName>
    </submittedName>
</protein>
<feature type="region of interest" description="Disordered" evidence="1">
    <location>
        <begin position="211"/>
        <end position="255"/>
    </location>
</feature>
<dbReference type="InterPro" id="IPR037546">
    <property type="entry name" value="SAC51-like"/>
</dbReference>
<evidence type="ECO:0000313" key="2">
    <source>
        <dbReference type="EMBL" id="KAF7137492.1"/>
    </source>
</evidence>
<evidence type="ECO:0000256" key="1">
    <source>
        <dbReference type="SAM" id="MobiDB-lite"/>
    </source>
</evidence>
<dbReference type="OrthoDB" id="777433at2759"/>
<keyword evidence="3" id="KW-1185">Reference proteome</keyword>
<name>A0A834GVF9_RHOSS</name>
<gene>
    <name evidence="2" type="ORF">RHSIM_Rhsim07G0210000</name>
</gene>
<feature type="compositionally biased region" description="Acidic residues" evidence="1">
    <location>
        <begin position="211"/>
        <end position="223"/>
    </location>
</feature>